<evidence type="ECO:0000256" key="2">
    <source>
        <dbReference type="ARBA" id="ARBA00023125"/>
    </source>
</evidence>
<dbReference type="SUPFAM" id="SSF46785">
    <property type="entry name" value="Winged helix' DNA-binding domain"/>
    <property type="match status" value="1"/>
</dbReference>
<dbReference type="PANTHER" id="PTHR33154:SF33">
    <property type="entry name" value="TRANSCRIPTIONAL REPRESSOR SDPR"/>
    <property type="match status" value="1"/>
</dbReference>
<name>A0A381TLW6_9ZZZZ</name>
<feature type="domain" description="HTH arsR-type" evidence="4">
    <location>
        <begin position="1"/>
        <end position="93"/>
    </location>
</feature>
<dbReference type="PRINTS" id="PR00778">
    <property type="entry name" value="HTHARSR"/>
</dbReference>
<dbReference type="GO" id="GO:0003700">
    <property type="term" value="F:DNA-binding transcription factor activity"/>
    <property type="evidence" value="ECO:0007669"/>
    <property type="project" value="InterPro"/>
</dbReference>
<dbReference type="Pfam" id="PF01022">
    <property type="entry name" value="HTH_5"/>
    <property type="match status" value="1"/>
</dbReference>
<dbReference type="AlphaFoldDB" id="A0A381TLW6"/>
<evidence type="ECO:0000256" key="3">
    <source>
        <dbReference type="ARBA" id="ARBA00023163"/>
    </source>
</evidence>
<dbReference type="InterPro" id="IPR029063">
    <property type="entry name" value="SAM-dependent_MTases_sf"/>
</dbReference>
<keyword evidence="1" id="KW-0805">Transcription regulation</keyword>
<dbReference type="EMBL" id="UINC01004816">
    <property type="protein sequence ID" value="SVA17050.1"/>
    <property type="molecule type" value="Genomic_DNA"/>
</dbReference>
<keyword evidence="3" id="KW-0804">Transcription</keyword>
<dbReference type="InterPro" id="IPR051081">
    <property type="entry name" value="HTH_MetalResp_TranReg"/>
</dbReference>
<dbReference type="InterPro" id="IPR036390">
    <property type="entry name" value="WH_DNA-bd_sf"/>
</dbReference>
<dbReference type="PANTHER" id="PTHR33154">
    <property type="entry name" value="TRANSCRIPTIONAL REGULATOR, ARSR FAMILY"/>
    <property type="match status" value="1"/>
</dbReference>
<evidence type="ECO:0000256" key="1">
    <source>
        <dbReference type="ARBA" id="ARBA00023015"/>
    </source>
</evidence>
<evidence type="ECO:0000313" key="5">
    <source>
        <dbReference type="EMBL" id="SVA17050.1"/>
    </source>
</evidence>
<proteinExistence type="predicted"/>
<dbReference type="CDD" id="cd00090">
    <property type="entry name" value="HTH_ARSR"/>
    <property type="match status" value="1"/>
</dbReference>
<dbReference type="SMART" id="SM00418">
    <property type="entry name" value="HTH_ARSR"/>
    <property type="match status" value="1"/>
</dbReference>
<dbReference type="InterPro" id="IPR036388">
    <property type="entry name" value="WH-like_DNA-bd_sf"/>
</dbReference>
<evidence type="ECO:0000259" key="4">
    <source>
        <dbReference type="PROSITE" id="PS50987"/>
    </source>
</evidence>
<organism evidence="5">
    <name type="scientific">marine metagenome</name>
    <dbReference type="NCBI Taxonomy" id="408172"/>
    <lineage>
        <taxon>unclassified sequences</taxon>
        <taxon>metagenomes</taxon>
        <taxon>ecological metagenomes</taxon>
    </lineage>
</organism>
<dbReference type="Pfam" id="PF08241">
    <property type="entry name" value="Methyltransf_11"/>
    <property type="match status" value="1"/>
</dbReference>
<gene>
    <name evidence="5" type="ORF">METZ01_LOCUS69904</name>
</gene>
<reference evidence="5" key="1">
    <citation type="submission" date="2018-05" db="EMBL/GenBank/DDBJ databases">
        <authorList>
            <person name="Lanie J.A."/>
            <person name="Ng W.-L."/>
            <person name="Kazmierczak K.M."/>
            <person name="Andrzejewski T.M."/>
            <person name="Davidsen T.M."/>
            <person name="Wayne K.J."/>
            <person name="Tettelin H."/>
            <person name="Glass J.I."/>
            <person name="Rusch D."/>
            <person name="Podicherti R."/>
            <person name="Tsui H.-C.T."/>
            <person name="Winkler M.E."/>
        </authorList>
    </citation>
    <scope>NUCLEOTIDE SEQUENCE</scope>
</reference>
<dbReference type="Gene3D" id="1.10.10.10">
    <property type="entry name" value="Winged helix-like DNA-binding domain superfamily/Winged helix DNA-binding domain"/>
    <property type="match status" value="1"/>
</dbReference>
<dbReference type="PROSITE" id="PS50987">
    <property type="entry name" value="HTH_ARSR_2"/>
    <property type="match status" value="1"/>
</dbReference>
<dbReference type="InterPro" id="IPR001845">
    <property type="entry name" value="HTH_ArsR_DNA-bd_dom"/>
</dbReference>
<dbReference type="SUPFAM" id="SSF53335">
    <property type="entry name" value="S-adenosyl-L-methionine-dependent methyltransferases"/>
    <property type="match status" value="1"/>
</dbReference>
<dbReference type="GO" id="GO:0008757">
    <property type="term" value="F:S-adenosylmethionine-dependent methyltransferase activity"/>
    <property type="evidence" value="ECO:0007669"/>
    <property type="project" value="InterPro"/>
</dbReference>
<accession>A0A381TLW6</accession>
<dbReference type="CDD" id="cd02440">
    <property type="entry name" value="AdoMet_MTases"/>
    <property type="match status" value="1"/>
</dbReference>
<dbReference type="NCBIfam" id="NF033788">
    <property type="entry name" value="HTH_metalloreg"/>
    <property type="match status" value="1"/>
</dbReference>
<keyword evidence="2" id="KW-0238">DNA-binding</keyword>
<dbReference type="InterPro" id="IPR013216">
    <property type="entry name" value="Methyltransf_11"/>
</dbReference>
<dbReference type="GO" id="GO:0003677">
    <property type="term" value="F:DNA binding"/>
    <property type="evidence" value="ECO:0007669"/>
    <property type="project" value="UniProtKB-KW"/>
</dbReference>
<sequence length="311" mass="34490">MASTLKSLRALSAPSRVRLLALLNESELTVRELTEITNMRQSGISMHLGQMQEAGLVESSRDGKNAYYRVARDNGVESSRLIELAAAGAAEIPEHASDLVNLKRILERRENQDLVYFNRVAGRFDSVYGPGRSWQAFGQLLLRLVPEIVVADLGSGEGLLSELLARKCRRVISVDNSEEIVKFGQAKAERNGLANLEFRLGDLQHPPIDDASVDLAILSQALHHAEEPARAIESAFRIIKPGGQLMILDLVVHKFDKARELFGDRWLGFAESELHQWLESAGFGQIEISVVSREEEEPNFETLLASATRPV</sequence>
<dbReference type="InterPro" id="IPR011991">
    <property type="entry name" value="ArsR-like_HTH"/>
</dbReference>
<protein>
    <recommendedName>
        <fullName evidence="4">HTH arsR-type domain-containing protein</fullName>
    </recommendedName>
</protein>
<dbReference type="Gene3D" id="3.40.50.150">
    <property type="entry name" value="Vaccinia Virus protein VP39"/>
    <property type="match status" value="1"/>
</dbReference>